<keyword evidence="4" id="KW-0813">Transport</keyword>
<feature type="transmembrane region" description="Helical" evidence="10">
    <location>
        <begin position="362"/>
        <end position="383"/>
    </location>
</feature>
<evidence type="ECO:0000256" key="4">
    <source>
        <dbReference type="ARBA" id="ARBA00022448"/>
    </source>
</evidence>
<dbReference type="PANTHER" id="PTHR43823:SF3">
    <property type="entry name" value="MULTIDRUG EXPORT PROTEIN MEPA"/>
    <property type="match status" value="1"/>
</dbReference>
<feature type="transmembrane region" description="Helical" evidence="10">
    <location>
        <begin position="425"/>
        <end position="448"/>
    </location>
</feature>
<dbReference type="InterPro" id="IPR002528">
    <property type="entry name" value="MATE_fam"/>
</dbReference>
<evidence type="ECO:0000256" key="5">
    <source>
        <dbReference type="ARBA" id="ARBA00022475"/>
    </source>
</evidence>
<keyword evidence="8 10" id="KW-0472">Membrane</keyword>
<evidence type="ECO:0000256" key="6">
    <source>
        <dbReference type="ARBA" id="ARBA00022692"/>
    </source>
</evidence>
<evidence type="ECO:0000256" key="8">
    <source>
        <dbReference type="ARBA" id="ARBA00023136"/>
    </source>
</evidence>
<keyword evidence="5" id="KW-1003">Cell membrane</keyword>
<evidence type="ECO:0000313" key="12">
    <source>
        <dbReference type="Proteomes" id="UP000187417"/>
    </source>
</evidence>
<evidence type="ECO:0000256" key="7">
    <source>
        <dbReference type="ARBA" id="ARBA00022989"/>
    </source>
</evidence>
<feature type="transmembrane region" description="Helical" evidence="10">
    <location>
        <begin position="200"/>
        <end position="218"/>
    </location>
</feature>
<feature type="transmembrane region" description="Helical" evidence="10">
    <location>
        <begin position="173"/>
        <end position="194"/>
    </location>
</feature>
<dbReference type="GO" id="GO:0046677">
    <property type="term" value="P:response to antibiotic"/>
    <property type="evidence" value="ECO:0007669"/>
    <property type="project" value="UniProtKB-KW"/>
</dbReference>
<dbReference type="CDD" id="cd13143">
    <property type="entry name" value="MATE_MepA_like"/>
    <property type="match status" value="1"/>
</dbReference>
<dbReference type="Pfam" id="PF01554">
    <property type="entry name" value="MatE"/>
    <property type="match status" value="2"/>
</dbReference>
<keyword evidence="6 10" id="KW-0812">Transmembrane</keyword>
<dbReference type="RefSeq" id="WP_004329907.1">
    <property type="nucleotide sequence ID" value="NZ_BAAFKT010000002.1"/>
</dbReference>
<feature type="transmembrane region" description="Helical" evidence="10">
    <location>
        <begin position="319"/>
        <end position="342"/>
    </location>
</feature>
<dbReference type="PIRSF" id="PIRSF006603">
    <property type="entry name" value="DinF"/>
    <property type="match status" value="1"/>
</dbReference>
<organism evidence="11 12">
    <name type="scientific">Alistipes putredinis</name>
    <dbReference type="NCBI Taxonomy" id="28117"/>
    <lineage>
        <taxon>Bacteria</taxon>
        <taxon>Pseudomonadati</taxon>
        <taxon>Bacteroidota</taxon>
        <taxon>Bacteroidia</taxon>
        <taxon>Bacteroidales</taxon>
        <taxon>Rikenellaceae</taxon>
        <taxon>Alistipes</taxon>
    </lineage>
</organism>
<dbReference type="EMBL" id="MNQH01000003">
    <property type="protein sequence ID" value="OKY95885.1"/>
    <property type="molecule type" value="Genomic_DNA"/>
</dbReference>
<dbReference type="GO" id="GO:0005886">
    <property type="term" value="C:plasma membrane"/>
    <property type="evidence" value="ECO:0007669"/>
    <property type="project" value="UniProtKB-SubCell"/>
</dbReference>
<evidence type="ECO:0000256" key="10">
    <source>
        <dbReference type="SAM" id="Phobius"/>
    </source>
</evidence>
<proteinExistence type="inferred from homology"/>
<dbReference type="PANTHER" id="PTHR43823">
    <property type="entry name" value="SPORULATION PROTEIN YKVU"/>
    <property type="match status" value="1"/>
</dbReference>
<evidence type="ECO:0000256" key="9">
    <source>
        <dbReference type="ARBA" id="ARBA00023251"/>
    </source>
</evidence>
<name>A0A1Q6FAJ1_9BACT</name>
<dbReference type="InterPro" id="IPR045070">
    <property type="entry name" value="MATE_MepA-like"/>
</dbReference>
<protein>
    <recommendedName>
        <fullName evidence="3">Multidrug export protein MepA</fullName>
    </recommendedName>
</protein>
<comment type="caution">
    <text evidence="11">The sequence shown here is derived from an EMBL/GenBank/DDBJ whole genome shotgun (WGS) entry which is preliminary data.</text>
</comment>
<feature type="transmembrane region" description="Helical" evidence="10">
    <location>
        <begin position="392"/>
        <end position="413"/>
    </location>
</feature>
<sequence>MSEVKGAAMELGTERIRKLLVQYAVPAIIAMTASSLYNMVDSIFIGHGVGALAISGLALTFPLMNLAAAFGSLVGVGAATLVSMRLGQRDYETAQRILGNVVVLNLIIGISFGLLTLVFLDPILYFFGASDATIGYAREYMSVILWGNVVTHMYLGLNAVLRAAGHPRKAMYATILTVTINAILDPLFIFGFGWGIRGAAIATVLAQILALVWQFRIFSDRNELLHFRRGIYRLKGKIVRNVLAIGMSPFLMNLAACFIVILINKGLKEYGGDLNIGAYGIVNRLGFFFVMIVMGINQGMQPIAGYNYGARQFDRVDRVLKLTIIGATCVTTLGFLIGELAPRLAVSVFTDDPELVRLSAEGMRIVFFCFPIIGFQMVTTNFFQSIGMAGKAIFLSLSRQLLFLMPGLIFLPRIFDELTPWDGSWGVWCSMPLSDFLASLVAGVMLFCQFRKFKAKAAAGRGEVSGAEVENDRRVNE</sequence>
<dbReference type="STRING" id="28117.BHV66_02725"/>
<keyword evidence="9" id="KW-0046">Antibiotic resistance</keyword>
<comment type="subcellular location">
    <subcellularLocation>
        <location evidence="1">Cell membrane</location>
        <topology evidence="1">Multi-pass membrane protein</topology>
    </subcellularLocation>
</comment>
<feature type="transmembrane region" description="Helical" evidence="10">
    <location>
        <begin position="276"/>
        <end position="298"/>
    </location>
</feature>
<dbReference type="GO" id="GO:0042910">
    <property type="term" value="F:xenobiotic transmembrane transporter activity"/>
    <property type="evidence" value="ECO:0007669"/>
    <property type="project" value="InterPro"/>
</dbReference>
<comment type="similarity">
    <text evidence="2">Belongs to the multi antimicrobial extrusion (MATE) (TC 2.A.66.1) family. MepA subfamily.</text>
</comment>
<dbReference type="GeneID" id="73804007"/>
<accession>A0A1Q6FAJ1</accession>
<dbReference type="GO" id="GO:0015297">
    <property type="term" value="F:antiporter activity"/>
    <property type="evidence" value="ECO:0007669"/>
    <property type="project" value="InterPro"/>
</dbReference>
<evidence type="ECO:0000313" key="11">
    <source>
        <dbReference type="EMBL" id="OKY95885.1"/>
    </source>
</evidence>
<feature type="transmembrane region" description="Helical" evidence="10">
    <location>
        <begin position="140"/>
        <end position="161"/>
    </location>
</feature>
<dbReference type="Proteomes" id="UP000187417">
    <property type="component" value="Unassembled WGS sequence"/>
</dbReference>
<evidence type="ECO:0000256" key="1">
    <source>
        <dbReference type="ARBA" id="ARBA00004651"/>
    </source>
</evidence>
<dbReference type="InterPro" id="IPR048279">
    <property type="entry name" value="MdtK-like"/>
</dbReference>
<gene>
    <name evidence="11" type="ORF">BHV66_02725</name>
</gene>
<dbReference type="AlphaFoldDB" id="A0A1Q6FAJ1"/>
<feature type="transmembrane region" description="Helical" evidence="10">
    <location>
        <begin position="238"/>
        <end position="264"/>
    </location>
</feature>
<reference evidence="11 12" key="1">
    <citation type="journal article" date="2016" name="Nat. Biotechnol.">
        <title>Measurement of bacterial replication rates in microbial communities.</title>
        <authorList>
            <person name="Brown C.T."/>
            <person name="Olm M.R."/>
            <person name="Thomas B.C."/>
            <person name="Banfield J.F."/>
        </authorList>
    </citation>
    <scope>NUCLEOTIDE SEQUENCE [LARGE SCALE GENOMIC DNA]</scope>
    <source>
        <strain evidence="11">CAG:67_53_122</strain>
    </source>
</reference>
<evidence type="ECO:0000256" key="3">
    <source>
        <dbReference type="ARBA" id="ARBA00022106"/>
    </source>
</evidence>
<evidence type="ECO:0000256" key="2">
    <source>
        <dbReference type="ARBA" id="ARBA00008417"/>
    </source>
</evidence>
<keyword evidence="7 10" id="KW-1133">Transmembrane helix</keyword>
<dbReference type="InterPro" id="IPR051327">
    <property type="entry name" value="MATE_MepA_subfamily"/>
</dbReference>
<feature type="transmembrane region" description="Helical" evidence="10">
    <location>
        <begin position="20"/>
        <end position="37"/>
    </location>
</feature>
<feature type="transmembrane region" description="Helical" evidence="10">
    <location>
        <begin position="98"/>
        <end position="120"/>
    </location>
</feature>
<dbReference type="NCBIfam" id="TIGR00797">
    <property type="entry name" value="matE"/>
    <property type="match status" value="1"/>
</dbReference>